<feature type="domain" description="C3H1-type" evidence="7">
    <location>
        <begin position="37"/>
        <end position="65"/>
    </location>
</feature>
<evidence type="ECO:0000256" key="3">
    <source>
        <dbReference type="ARBA" id="ARBA00022771"/>
    </source>
</evidence>
<dbReference type="OrthoDB" id="410307at2759"/>
<keyword evidence="4 5" id="KW-0862">Zinc</keyword>
<dbReference type="PANTHER" id="PTHR12547">
    <property type="entry name" value="CCCH ZINC FINGER/TIS11-RELATED"/>
    <property type="match status" value="1"/>
</dbReference>
<dbReference type="InterPro" id="IPR036855">
    <property type="entry name" value="Znf_CCCH_sf"/>
</dbReference>
<sequence>MTAATMSEEGVRLMNVQHPKSPRGYENAVKRLPTQGAYKTELCNKFETAGVCPYGGACQFAHGLEELRPVIRPPSFKTKQCEWLASGRECPYGRRCHFKHPTDETLPLTSLHVRAKSWDAAVPVSPKSFRELGTSNLGKKVLFSWESPESDRFASGLPTFNKSLSSERVKFVNNWPSSALPSDGQLAALQAGRRLSAGAIPLPQALHHDPPSPADLSIGLSRLSLSSRADPLARLLIPQPMPGSPSDHSDSEHSSPSKSQGFAPHLGVELSSPRKGPHSPRTTLTCKTSFEGSPRAFDAHRPLHLEPSSPLHHSPYGRGPLSFTEGLSPTRAQAELTDAFKRVKASGSSYSERLAQLQFILDALTRRGLLGTELHVRVLETMARDAVQHADWNWFSQCRAQLTRLPAEVVWSRDEFTAYLILQSYLSGALPVENLAALEDRYPVESQGPIVHALAVCKAVAAGDFLSFFSLREAAPNLNGIIMDAVANQMRNVGIRDILAAAAEHELAVDQMADLLGFRGNTAAFADWMEAEGFAAR</sequence>
<organism evidence="8 9">
    <name type="scientific">Klebsormidium nitens</name>
    <name type="common">Green alga</name>
    <name type="synonym">Ulothrix nitens</name>
    <dbReference type="NCBI Taxonomy" id="105231"/>
    <lineage>
        <taxon>Eukaryota</taxon>
        <taxon>Viridiplantae</taxon>
        <taxon>Streptophyta</taxon>
        <taxon>Klebsormidiophyceae</taxon>
        <taxon>Klebsormidiales</taxon>
        <taxon>Klebsormidiaceae</taxon>
        <taxon>Klebsormidium</taxon>
    </lineage>
</organism>
<evidence type="ECO:0000256" key="4">
    <source>
        <dbReference type="ARBA" id="ARBA00022833"/>
    </source>
</evidence>
<evidence type="ECO:0000256" key="1">
    <source>
        <dbReference type="ARBA" id="ARBA00022723"/>
    </source>
</evidence>
<proteinExistence type="predicted"/>
<dbReference type="STRING" id="105231.A0A1Y1I648"/>
<evidence type="ECO:0000256" key="5">
    <source>
        <dbReference type="PROSITE-ProRule" id="PRU00723"/>
    </source>
</evidence>
<feature type="region of interest" description="Disordered" evidence="6">
    <location>
        <begin position="236"/>
        <end position="295"/>
    </location>
</feature>
<dbReference type="PANTHER" id="PTHR12547:SF159">
    <property type="entry name" value="CCCH ZINC FINGER-CONTAINING SAC3_GANP_NIN1_MTS3_EIF-3 P25 FAMILY PROTEIN"/>
    <property type="match status" value="1"/>
</dbReference>
<name>A0A1Y1I648_KLENI</name>
<keyword evidence="1 5" id="KW-0479">Metal-binding</keyword>
<feature type="domain" description="C3H1-type" evidence="7">
    <location>
        <begin position="75"/>
        <end position="103"/>
    </location>
</feature>
<keyword evidence="2" id="KW-0677">Repeat</keyword>
<feature type="zinc finger region" description="C3H1-type" evidence="5">
    <location>
        <begin position="75"/>
        <end position="103"/>
    </location>
</feature>
<feature type="zinc finger region" description="C3H1-type" evidence="5">
    <location>
        <begin position="37"/>
        <end position="65"/>
    </location>
</feature>
<evidence type="ECO:0000313" key="8">
    <source>
        <dbReference type="EMBL" id="GAQ85973.1"/>
    </source>
</evidence>
<dbReference type="Pfam" id="PF00642">
    <property type="entry name" value="zf-CCCH"/>
    <property type="match status" value="1"/>
</dbReference>
<dbReference type="SUPFAM" id="SSF90229">
    <property type="entry name" value="CCCH zinc finger"/>
    <property type="match status" value="2"/>
</dbReference>
<dbReference type="InterPro" id="IPR045877">
    <property type="entry name" value="ZFP36-like"/>
</dbReference>
<dbReference type="SMART" id="SM00356">
    <property type="entry name" value="ZnF_C3H1"/>
    <property type="match status" value="2"/>
</dbReference>
<keyword evidence="3 5" id="KW-0863">Zinc-finger</keyword>
<evidence type="ECO:0000256" key="2">
    <source>
        <dbReference type="ARBA" id="ARBA00022737"/>
    </source>
</evidence>
<gene>
    <name evidence="8" type="ORF">KFL_002630160</name>
</gene>
<evidence type="ECO:0000313" key="9">
    <source>
        <dbReference type="Proteomes" id="UP000054558"/>
    </source>
</evidence>
<reference evidence="8 9" key="1">
    <citation type="journal article" date="2014" name="Nat. Commun.">
        <title>Klebsormidium flaccidum genome reveals primary factors for plant terrestrial adaptation.</title>
        <authorList>
            <person name="Hori K."/>
            <person name="Maruyama F."/>
            <person name="Fujisawa T."/>
            <person name="Togashi T."/>
            <person name="Yamamoto N."/>
            <person name="Seo M."/>
            <person name="Sato S."/>
            <person name="Yamada T."/>
            <person name="Mori H."/>
            <person name="Tajima N."/>
            <person name="Moriyama T."/>
            <person name="Ikeuchi M."/>
            <person name="Watanabe M."/>
            <person name="Wada H."/>
            <person name="Kobayashi K."/>
            <person name="Saito M."/>
            <person name="Masuda T."/>
            <person name="Sasaki-Sekimoto Y."/>
            <person name="Mashiguchi K."/>
            <person name="Awai K."/>
            <person name="Shimojima M."/>
            <person name="Masuda S."/>
            <person name="Iwai M."/>
            <person name="Nobusawa T."/>
            <person name="Narise T."/>
            <person name="Kondo S."/>
            <person name="Saito H."/>
            <person name="Sato R."/>
            <person name="Murakawa M."/>
            <person name="Ihara Y."/>
            <person name="Oshima-Yamada Y."/>
            <person name="Ohtaka K."/>
            <person name="Satoh M."/>
            <person name="Sonobe K."/>
            <person name="Ishii M."/>
            <person name="Ohtani R."/>
            <person name="Kanamori-Sato M."/>
            <person name="Honoki R."/>
            <person name="Miyazaki D."/>
            <person name="Mochizuki H."/>
            <person name="Umetsu J."/>
            <person name="Higashi K."/>
            <person name="Shibata D."/>
            <person name="Kamiya Y."/>
            <person name="Sato N."/>
            <person name="Nakamura Y."/>
            <person name="Tabata S."/>
            <person name="Ida S."/>
            <person name="Kurokawa K."/>
            <person name="Ohta H."/>
        </authorList>
    </citation>
    <scope>NUCLEOTIDE SEQUENCE [LARGE SCALE GENOMIC DNA]</scope>
    <source>
        <strain evidence="8 9">NIES-2285</strain>
    </source>
</reference>
<feature type="compositionally biased region" description="Polar residues" evidence="6">
    <location>
        <begin position="280"/>
        <end position="291"/>
    </location>
</feature>
<dbReference type="Gene3D" id="4.10.1000.10">
    <property type="entry name" value="Zinc finger, CCCH-type"/>
    <property type="match status" value="2"/>
</dbReference>
<dbReference type="PROSITE" id="PS50103">
    <property type="entry name" value="ZF_C3H1"/>
    <property type="match status" value="2"/>
</dbReference>
<dbReference type="GO" id="GO:0008270">
    <property type="term" value="F:zinc ion binding"/>
    <property type="evidence" value="ECO:0007669"/>
    <property type="project" value="UniProtKB-KW"/>
</dbReference>
<dbReference type="InterPro" id="IPR000571">
    <property type="entry name" value="Znf_CCCH"/>
</dbReference>
<dbReference type="GO" id="GO:0003729">
    <property type="term" value="F:mRNA binding"/>
    <property type="evidence" value="ECO:0007669"/>
    <property type="project" value="InterPro"/>
</dbReference>
<protein>
    <submittedName>
        <fullName evidence="8">CCCH zinc finger-containing SAC3/GANP/Nin1/mts3/eIF-3 p25 family protein</fullName>
    </submittedName>
</protein>
<dbReference type="EMBL" id="DF237212">
    <property type="protein sequence ID" value="GAQ85973.1"/>
    <property type="molecule type" value="Genomic_DNA"/>
</dbReference>
<evidence type="ECO:0000259" key="7">
    <source>
        <dbReference type="PROSITE" id="PS50103"/>
    </source>
</evidence>
<dbReference type="AlphaFoldDB" id="A0A1Y1I648"/>
<accession>A0A1Y1I648</accession>
<dbReference type="Gene3D" id="1.25.40.990">
    <property type="match status" value="1"/>
</dbReference>
<dbReference type="FunFam" id="4.10.1000.10:FF:000001">
    <property type="entry name" value="zinc finger CCCH domain-containing protein 15-like"/>
    <property type="match status" value="1"/>
</dbReference>
<dbReference type="Proteomes" id="UP000054558">
    <property type="component" value="Unassembled WGS sequence"/>
</dbReference>
<keyword evidence="9" id="KW-1185">Reference proteome</keyword>
<evidence type="ECO:0000256" key="6">
    <source>
        <dbReference type="SAM" id="MobiDB-lite"/>
    </source>
</evidence>